<keyword evidence="1" id="KW-0732">Signal</keyword>
<gene>
    <name evidence="2" type="ORF">LX32DRAFT_729382</name>
</gene>
<evidence type="ECO:0000313" key="3">
    <source>
        <dbReference type="Proteomes" id="UP001232148"/>
    </source>
</evidence>
<feature type="chain" id="PRO_5041903578" evidence="1">
    <location>
        <begin position="20"/>
        <end position="169"/>
    </location>
</feature>
<accession>A0AAD9HGE7</accession>
<evidence type="ECO:0000313" key="2">
    <source>
        <dbReference type="EMBL" id="KAK2027502.1"/>
    </source>
</evidence>
<proteinExistence type="predicted"/>
<sequence length="169" mass="18279">MRPQSFLAVIASVVCSAAAAPTEDHPESAFLGPFNITNAAETEDSLFALDKRDECGTNGPLFSKNSINNLMWDLQNNNPDGMTYMPKNSFTSWSNGDAQVCVKNTYAFENTHVKRWEVGWAVGYIRDMCCTASGNPQCEGGQALAHGDSGLPLVVYLRSKSRSCGATSN</sequence>
<dbReference type="EMBL" id="MU842894">
    <property type="protein sequence ID" value="KAK2027502.1"/>
    <property type="molecule type" value="Genomic_DNA"/>
</dbReference>
<evidence type="ECO:0000256" key="1">
    <source>
        <dbReference type="SAM" id="SignalP"/>
    </source>
</evidence>
<reference evidence="2" key="1">
    <citation type="submission" date="2021-06" db="EMBL/GenBank/DDBJ databases">
        <title>Comparative genomics, transcriptomics and evolutionary studies reveal genomic signatures of adaptation to plant cell wall in hemibiotrophic fungi.</title>
        <authorList>
            <consortium name="DOE Joint Genome Institute"/>
            <person name="Baroncelli R."/>
            <person name="Diaz J.F."/>
            <person name="Benocci T."/>
            <person name="Peng M."/>
            <person name="Battaglia E."/>
            <person name="Haridas S."/>
            <person name="Andreopoulos W."/>
            <person name="Labutti K."/>
            <person name="Pangilinan J."/>
            <person name="Floch G.L."/>
            <person name="Makela M.R."/>
            <person name="Henrissat B."/>
            <person name="Grigoriev I.V."/>
            <person name="Crouch J.A."/>
            <person name="De Vries R.P."/>
            <person name="Sukno S.A."/>
            <person name="Thon M.R."/>
        </authorList>
    </citation>
    <scope>NUCLEOTIDE SEQUENCE</scope>
    <source>
        <strain evidence="2">MAFF235873</strain>
    </source>
</reference>
<dbReference type="AlphaFoldDB" id="A0AAD9HGE7"/>
<dbReference type="Proteomes" id="UP001232148">
    <property type="component" value="Unassembled WGS sequence"/>
</dbReference>
<keyword evidence="3" id="KW-1185">Reference proteome</keyword>
<organism evidence="2 3">
    <name type="scientific">Colletotrichum zoysiae</name>
    <dbReference type="NCBI Taxonomy" id="1216348"/>
    <lineage>
        <taxon>Eukaryota</taxon>
        <taxon>Fungi</taxon>
        <taxon>Dikarya</taxon>
        <taxon>Ascomycota</taxon>
        <taxon>Pezizomycotina</taxon>
        <taxon>Sordariomycetes</taxon>
        <taxon>Hypocreomycetidae</taxon>
        <taxon>Glomerellales</taxon>
        <taxon>Glomerellaceae</taxon>
        <taxon>Colletotrichum</taxon>
        <taxon>Colletotrichum graminicola species complex</taxon>
    </lineage>
</organism>
<feature type="signal peptide" evidence="1">
    <location>
        <begin position="1"/>
        <end position="19"/>
    </location>
</feature>
<name>A0AAD9HGE7_9PEZI</name>
<comment type="caution">
    <text evidence="2">The sequence shown here is derived from an EMBL/GenBank/DDBJ whole genome shotgun (WGS) entry which is preliminary data.</text>
</comment>
<protein>
    <submittedName>
        <fullName evidence="2">Uncharacterized protein</fullName>
    </submittedName>
</protein>